<dbReference type="AlphaFoldDB" id="A0A0R1WPY6"/>
<dbReference type="OrthoDB" id="9805856at2"/>
<reference evidence="3 4" key="1">
    <citation type="journal article" date="2015" name="Genome Announc.">
        <title>Expanding the biotechnology potential of lactobacilli through comparative genomics of 213 strains and associated genera.</title>
        <authorList>
            <person name="Sun Z."/>
            <person name="Harris H.M."/>
            <person name="McCann A."/>
            <person name="Guo C."/>
            <person name="Argimon S."/>
            <person name="Zhang W."/>
            <person name="Yang X."/>
            <person name="Jeffery I.B."/>
            <person name="Cooney J.C."/>
            <person name="Kagawa T.F."/>
            <person name="Liu W."/>
            <person name="Song Y."/>
            <person name="Salvetti E."/>
            <person name="Wrobel A."/>
            <person name="Rasinkangas P."/>
            <person name="Parkhill J."/>
            <person name="Rea M.C."/>
            <person name="O'Sullivan O."/>
            <person name="Ritari J."/>
            <person name="Douillard F.P."/>
            <person name="Paul Ross R."/>
            <person name="Yang R."/>
            <person name="Briner A.E."/>
            <person name="Felis G.E."/>
            <person name="de Vos W.M."/>
            <person name="Barrangou R."/>
            <person name="Klaenhammer T.R."/>
            <person name="Caufield P.W."/>
            <person name="Cui Y."/>
            <person name="Zhang H."/>
            <person name="O'Toole P.W."/>
        </authorList>
    </citation>
    <scope>NUCLEOTIDE SEQUENCE [LARGE SCALE GENOMIC DNA]</scope>
    <source>
        <strain evidence="3 4">DSM 18933</strain>
    </source>
</reference>
<evidence type="ECO:0000259" key="2">
    <source>
        <dbReference type="PROSITE" id="PS50943"/>
    </source>
</evidence>
<comment type="caution">
    <text evidence="3">The sequence shown here is derived from an EMBL/GenBank/DDBJ whole genome shotgun (WGS) entry which is preliminary data.</text>
</comment>
<proteinExistence type="predicted"/>
<dbReference type="Proteomes" id="UP000051054">
    <property type="component" value="Unassembled WGS sequence"/>
</dbReference>
<dbReference type="Gene3D" id="1.10.260.40">
    <property type="entry name" value="lambda repressor-like DNA-binding domains"/>
    <property type="match status" value="1"/>
</dbReference>
<evidence type="ECO:0000256" key="1">
    <source>
        <dbReference type="ARBA" id="ARBA00023125"/>
    </source>
</evidence>
<organism evidence="3 4">
    <name type="scientific">Ligilactobacillus hayakitensis DSM 18933 = JCM 14209</name>
    <dbReference type="NCBI Taxonomy" id="1423755"/>
    <lineage>
        <taxon>Bacteria</taxon>
        <taxon>Bacillati</taxon>
        <taxon>Bacillota</taxon>
        <taxon>Bacilli</taxon>
        <taxon>Lactobacillales</taxon>
        <taxon>Lactobacillaceae</taxon>
        <taxon>Ligilactobacillus</taxon>
    </lineage>
</organism>
<dbReference type="EMBL" id="AZGD01000042">
    <property type="protein sequence ID" value="KRM19493.1"/>
    <property type="molecule type" value="Genomic_DNA"/>
</dbReference>
<name>A0A0R1WPY6_9LACO</name>
<dbReference type="PANTHER" id="PTHR46558">
    <property type="entry name" value="TRACRIPTIONAL REGULATORY PROTEIN-RELATED-RELATED"/>
    <property type="match status" value="1"/>
</dbReference>
<dbReference type="InterPro" id="IPR010982">
    <property type="entry name" value="Lambda_DNA-bd_dom_sf"/>
</dbReference>
<dbReference type="PROSITE" id="PS50943">
    <property type="entry name" value="HTH_CROC1"/>
    <property type="match status" value="1"/>
</dbReference>
<sequence>MEIDAKFIGKKLSELRIKKGLNKTQVADKLGVNMQSYANWENGNKSPSLKAIRNLAHFYNVSIDYLIGDESKSNTKFSPLEALKHTYSADGKPVPAEDLETLARIIETTIRSKNTED</sequence>
<evidence type="ECO:0000313" key="3">
    <source>
        <dbReference type="EMBL" id="KRM19493.1"/>
    </source>
</evidence>
<dbReference type="PATRIC" id="fig|1423755.3.peg.43"/>
<dbReference type="Pfam" id="PF01381">
    <property type="entry name" value="HTH_3"/>
    <property type="match status" value="1"/>
</dbReference>
<dbReference type="SUPFAM" id="SSF47413">
    <property type="entry name" value="lambda repressor-like DNA-binding domains"/>
    <property type="match status" value="1"/>
</dbReference>
<dbReference type="RefSeq" id="WP_025022718.1">
    <property type="nucleotide sequence ID" value="NZ_AZGD01000042.1"/>
</dbReference>
<keyword evidence="4" id="KW-1185">Reference proteome</keyword>
<dbReference type="PANTHER" id="PTHR46558:SF13">
    <property type="entry name" value="HTH-TYPE TRANSCRIPTIONAL REGULATOR IMMR"/>
    <property type="match status" value="1"/>
</dbReference>
<dbReference type="CDD" id="cd00093">
    <property type="entry name" value="HTH_XRE"/>
    <property type="match status" value="1"/>
</dbReference>
<evidence type="ECO:0000313" key="4">
    <source>
        <dbReference type="Proteomes" id="UP000051054"/>
    </source>
</evidence>
<dbReference type="InterPro" id="IPR001387">
    <property type="entry name" value="Cro/C1-type_HTH"/>
</dbReference>
<dbReference type="eggNOG" id="COG1396">
    <property type="taxonomic scope" value="Bacteria"/>
</dbReference>
<dbReference type="SMART" id="SM00530">
    <property type="entry name" value="HTH_XRE"/>
    <property type="match status" value="1"/>
</dbReference>
<feature type="domain" description="HTH cro/C1-type" evidence="2">
    <location>
        <begin position="12"/>
        <end position="66"/>
    </location>
</feature>
<protein>
    <recommendedName>
        <fullName evidence="2">HTH cro/C1-type domain-containing protein</fullName>
    </recommendedName>
</protein>
<keyword evidence="1" id="KW-0238">DNA-binding</keyword>
<accession>A0A0R1WPY6</accession>
<dbReference type="GO" id="GO:0003677">
    <property type="term" value="F:DNA binding"/>
    <property type="evidence" value="ECO:0007669"/>
    <property type="project" value="UniProtKB-KW"/>
</dbReference>
<gene>
    <name evidence="3" type="ORF">FC40_GL000038</name>
</gene>